<keyword evidence="2" id="KW-1185">Reference proteome</keyword>
<proteinExistence type="predicted"/>
<dbReference type="InterPro" id="IPR001680">
    <property type="entry name" value="WD40_rpt"/>
</dbReference>
<protein>
    <submittedName>
        <fullName evidence="1">Uncharacterized protein</fullName>
    </submittedName>
</protein>
<dbReference type="EMBL" id="CAJJDM010000162">
    <property type="protein sequence ID" value="CAD8113998.1"/>
    <property type="molecule type" value="Genomic_DNA"/>
</dbReference>
<gene>
    <name evidence="1" type="ORF">PPRIM_AZ9-3.1.T1570096</name>
</gene>
<dbReference type="InterPro" id="IPR050865">
    <property type="entry name" value="BEACH_Domain"/>
</dbReference>
<evidence type="ECO:0000313" key="2">
    <source>
        <dbReference type="Proteomes" id="UP000688137"/>
    </source>
</evidence>
<sequence>MVVLEKKNLLVTIGQDGFLKVIDLKEFTVLKSFKVDEFCLSVIVVLKQDEIFAIGSWGSQIHVFNINYGSKVQVVQRFNNSVSSLVYLQKKKILITGSWDCSLKKFECSENQIKQDTEEMIDDWEAQITHIAATDDESMIAVGDVDGKVITISTSNWTQQNQFEINGEKIVKLLFFKTSLLVVGDTQIKMFNNTSQLLDFKIDKNNGIITDVLIDREKYLVVSTKKGYVAVFSMLLESKLGHLFTDYQTQPDLMVNQDQQFTKMSLQDKALVLASQNGSVNILQY</sequence>
<organism evidence="1 2">
    <name type="scientific">Paramecium primaurelia</name>
    <dbReference type="NCBI Taxonomy" id="5886"/>
    <lineage>
        <taxon>Eukaryota</taxon>
        <taxon>Sar</taxon>
        <taxon>Alveolata</taxon>
        <taxon>Ciliophora</taxon>
        <taxon>Intramacronucleata</taxon>
        <taxon>Oligohymenophorea</taxon>
        <taxon>Peniculida</taxon>
        <taxon>Parameciidae</taxon>
        <taxon>Paramecium</taxon>
    </lineage>
</organism>
<dbReference type="PANTHER" id="PTHR13743:SF123">
    <property type="entry name" value="PROTEIN FAN"/>
    <property type="match status" value="1"/>
</dbReference>
<dbReference type="OMA" id="VAQKLIX"/>
<dbReference type="SMART" id="SM00320">
    <property type="entry name" value="WD40"/>
    <property type="match status" value="4"/>
</dbReference>
<name>A0A8S1QE10_PARPR</name>
<dbReference type="Proteomes" id="UP000688137">
    <property type="component" value="Unassembled WGS sequence"/>
</dbReference>
<accession>A0A8S1QE10</accession>
<evidence type="ECO:0000313" key="1">
    <source>
        <dbReference type="EMBL" id="CAD8113998.1"/>
    </source>
</evidence>
<comment type="caution">
    <text evidence="1">The sequence shown here is derived from an EMBL/GenBank/DDBJ whole genome shotgun (WGS) entry which is preliminary data.</text>
</comment>
<dbReference type="PANTHER" id="PTHR13743">
    <property type="entry name" value="BEIGE/BEACH-RELATED"/>
    <property type="match status" value="1"/>
</dbReference>
<reference evidence="1" key="1">
    <citation type="submission" date="2021-01" db="EMBL/GenBank/DDBJ databases">
        <authorList>
            <consortium name="Genoscope - CEA"/>
            <person name="William W."/>
        </authorList>
    </citation>
    <scope>NUCLEOTIDE SEQUENCE</scope>
</reference>
<dbReference type="AlphaFoldDB" id="A0A8S1QE10"/>